<sequence length="140" mass="15698">MSKMSSNRARALLADLIRAESDWVGIAENHKLSTHELAAWASREDTLRTLGALCSLADLQTQLLLGRCRLMAASRLLTLATAEEPTNSETARKACVDLLKLDRHLPTTPDQHDDNLTPQQLREILYTHDDDEDTDHQDQP</sequence>
<organism evidence="1 2">
    <name type="scientific">Mucisphaera calidilacus</name>
    <dbReference type="NCBI Taxonomy" id="2527982"/>
    <lineage>
        <taxon>Bacteria</taxon>
        <taxon>Pseudomonadati</taxon>
        <taxon>Planctomycetota</taxon>
        <taxon>Phycisphaerae</taxon>
        <taxon>Phycisphaerales</taxon>
        <taxon>Phycisphaeraceae</taxon>
        <taxon>Mucisphaera</taxon>
    </lineage>
</organism>
<dbReference type="KEGG" id="mcad:Pan265_26430"/>
<dbReference type="AlphaFoldDB" id="A0A518C0M5"/>
<keyword evidence="2" id="KW-1185">Reference proteome</keyword>
<dbReference type="Proteomes" id="UP000320386">
    <property type="component" value="Chromosome"/>
</dbReference>
<dbReference type="EMBL" id="CP036280">
    <property type="protein sequence ID" value="QDU72769.1"/>
    <property type="molecule type" value="Genomic_DNA"/>
</dbReference>
<protein>
    <submittedName>
        <fullName evidence="1">Uncharacterized protein</fullName>
    </submittedName>
</protein>
<evidence type="ECO:0000313" key="2">
    <source>
        <dbReference type="Proteomes" id="UP000320386"/>
    </source>
</evidence>
<dbReference type="RefSeq" id="WP_236254444.1">
    <property type="nucleotide sequence ID" value="NZ_CP036280.1"/>
</dbReference>
<proteinExistence type="predicted"/>
<name>A0A518C0M5_9BACT</name>
<evidence type="ECO:0000313" key="1">
    <source>
        <dbReference type="EMBL" id="QDU72769.1"/>
    </source>
</evidence>
<accession>A0A518C0M5</accession>
<gene>
    <name evidence="1" type="ORF">Pan265_26430</name>
</gene>
<reference evidence="1 2" key="1">
    <citation type="submission" date="2019-02" db="EMBL/GenBank/DDBJ databases">
        <title>Deep-cultivation of Planctomycetes and their phenomic and genomic characterization uncovers novel biology.</title>
        <authorList>
            <person name="Wiegand S."/>
            <person name="Jogler M."/>
            <person name="Boedeker C."/>
            <person name="Pinto D."/>
            <person name="Vollmers J."/>
            <person name="Rivas-Marin E."/>
            <person name="Kohn T."/>
            <person name="Peeters S.H."/>
            <person name="Heuer A."/>
            <person name="Rast P."/>
            <person name="Oberbeckmann S."/>
            <person name="Bunk B."/>
            <person name="Jeske O."/>
            <person name="Meyerdierks A."/>
            <person name="Storesund J.E."/>
            <person name="Kallscheuer N."/>
            <person name="Luecker S."/>
            <person name="Lage O.M."/>
            <person name="Pohl T."/>
            <person name="Merkel B.J."/>
            <person name="Hornburger P."/>
            <person name="Mueller R.-W."/>
            <person name="Bruemmer F."/>
            <person name="Labrenz M."/>
            <person name="Spormann A.M."/>
            <person name="Op den Camp H."/>
            <person name="Overmann J."/>
            <person name="Amann R."/>
            <person name="Jetten M.S.M."/>
            <person name="Mascher T."/>
            <person name="Medema M.H."/>
            <person name="Devos D.P."/>
            <person name="Kaster A.-K."/>
            <person name="Ovreas L."/>
            <person name="Rohde M."/>
            <person name="Galperin M.Y."/>
            <person name="Jogler C."/>
        </authorList>
    </citation>
    <scope>NUCLEOTIDE SEQUENCE [LARGE SCALE GENOMIC DNA]</scope>
    <source>
        <strain evidence="1 2">Pan265</strain>
    </source>
</reference>